<organism evidence="1 2">
    <name type="scientific">Caerostris darwini</name>
    <dbReference type="NCBI Taxonomy" id="1538125"/>
    <lineage>
        <taxon>Eukaryota</taxon>
        <taxon>Metazoa</taxon>
        <taxon>Ecdysozoa</taxon>
        <taxon>Arthropoda</taxon>
        <taxon>Chelicerata</taxon>
        <taxon>Arachnida</taxon>
        <taxon>Araneae</taxon>
        <taxon>Araneomorphae</taxon>
        <taxon>Entelegynae</taxon>
        <taxon>Araneoidea</taxon>
        <taxon>Araneidae</taxon>
        <taxon>Caerostris</taxon>
    </lineage>
</organism>
<comment type="caution">
    <text evidence="1">The sequence shown here is derived from an EMBL/GenBank/DDBJ whole genome shotgun (WGS) entry which is preliminary data.</text>
</comment>
<protein>
    <submittedName>
        <fullName evidence="1">Uncharacterized protein</fullName>
    </submittedName>
</protein>
<keyword evidence="2" id="KW-1185">Reference proteome</keyword>
<sequence>MIPEDTPILKFRGHLKFRCGMIGDSLPLGINRSVVICEGREIYGRLGERKKERKFFGGGNDKKCLAFVRCCYCVPSSLVGHSHQLRKQISVWPVF</sequence>
<dbReference type="EMBL" id="BPLQ01004356">
    <property type="protein sequence ID" value="GIY07550.1"/>
    <property type="molecule type" value="Genomic_DNA"/>
</dbReference>
<gene>
    <name evidence="1" type="ORF">CDAR_386931</name>
</gene>
<reference evidence="1 2" key="1">
    <citation type="submission" date="2021-06" db="EMBL/GenBank/DDBJ databases">
        <title>Caerostris darwini draft genome.</title>
        <authorList>
            <person name="Kono N."/>
            <person name="Arakawa K."/>
        </authorList>
    </citation>
    <scope>NUCLEOTIDE SEQUENCE [LARGE SCALE GENOMIC DNA]</scope>
</reference>
<dbReference type="Proteomes" id="UP001054837">
    <property type="component" value="Unassembled WGS sequence"/>
</dbReference>
<evidence type="ECO:0000313" key="2">
    <source>
        <dbReference type="Proteomes" id="UP001054837"/>
    </source>
</evidence>
<dbReference type="AlphaFoldDB" id="A0AAV4QHL9"/>
<proteinExistence type="predicted"/>
<name>A0AAV4QHL9_9ARAC</name>
<evidence type="ECO:0000313" key="1">
    <source>
        <dbReference type="EMBL" id="GIY07550.1"/>
    </source>
</evidence>
<accession>A0AAV4QHL9</accession>